<accession>A0ABD2NKG8</accession>
<comment type="caution">
    <text evidence="2">The sequence shown here is derived from an EMBL/GenBank/DDBJ whole genome shotgun (WGS) entry which is preliminary data.</text>
</comment>
<reference evidence="2 3" key="1">
    <citation type="journal article" date="2021" name="BMC Biol.">
        <title>Horizontally acquired antibacterial genes associated with adaptive radiation of ladybird beetles.</title>
        <authorList>
            <person name="Li H.S."/>
            <person name="Tang X.F."/>
            <person name="Huang Y.H."/>
            <person name="Xu Z.Y."/>
            <person name="Chen M.L."/>
            <person name="Du X.Y."/>
            <person name="Qiu B.Y."/>
            <person name="Chen P.T."/>
            <person name="Zhang W."/>
            <person name="Slipinski A."/>
            <person name="Escalona H.E."/>
            <person name="Waterhouse R.M."/>
            <person name="Zwick A."/>
            <person name="Pang H."/>
        </authorList>
    </citation>
    <scope>NUCLEOTIDE SEQUENCE [LARGE SCALE GENOMIC DNA]</scope>
    <source>
        <strain evidence="2">SYSU2018</strain>
    </source>
</reference>
<keyword evidence="1" id="KW-0732">Signal</keyword>
<evidence type="ECO:0000313" key="2">
    <source>
        <dbReference type="EMBL" id="KAL3279034.1"/>
    </source>
</evidence>
<evidence type="ECO:0000256" key="1">
    <source>
        <dbReference type="SAM" id="SignalP"/>
    </source>
</evidence>
<feature type="chain" id="PRO_5044841575" description="Protein quiver" evidence="1">
    <location>
        <begin position="20"/>
        <end position="122"/>
    </location>
</feature>
<gene>
    <name evidence="2" type="ORF">HHI36_016549</name>
</gene>
<name>A0ABD2NKG8_9CUCU</name>
<protein>
    <recommendedName>
        <fullName evidence="4">Protein quiver</fullName>
    </recommendedName>
</protein>
<sequence length="122" mass="13906">MRKMRKILFWWCFILIIHAATNTLGLQCFNCLVDVNTPSYVDCKNLQNIKIITCPAGSLGCAVVRFHPKGRFAQFKRECIDKTSSLSGTNGYCERKKKNDTQPQYFGCNTCQQSSCNKILLK</sequence>
<dbReference type="EMBL" id="JABFTP020000124">
    <property type="protein sequence ID" value="KAL3279034.1"/>
    <property type="molecule type" value="Genomic_DNA"/>
</dbReference>
<organism evidence="2 3">
    <name type="scientific">Cryptolaemus montrouzieri</name>
    <dbReference type="NCBI Taxonomy" id="559131"/>
    <lineage>
        <taxon>Eukaryota</taxon>
        <taxon>Metazoa</taxon>
        <taxon>Ecdysozoa</taxon>
        <taxon>Arthropoda</taxon>
        <taxon>Hexapoda</taxon>
        <taxon>Insecta</taxon>
        <taxon>Pterygota</taxon>
        <taxon>Neoptera</taxon>
        <taxon>Endopterygota</taxon>
        <taxon>Coleoptera</taxon>
        <taxon>Polyphaga</taxon>
        <taxon>Cucujiformia</taxon>
        <taxon>Coccinelloidea</taxon>
        <taxon>Coccinellidae</taxon>
        <taxon>Scymninae</taxon>
        <taxon>Scymnini</taxon>
        <taxon>Cryptolaemus</taxon>
    </lineage>
</organism>
<keyword evidence="3" id="KW-1185">Reference proteome</keyword>
<evidence type="ECO:0000313" key="3">
    <source>
        <dbReference type="Proteomes" id="UP001516400"/>
    </source>
</evidence>
<dbReference type="AlphaFoldDB" id="A0ABD2NKG8"/>
<evidence type="ECO:0008006" key="4">
    <source>
        <dbReference type="Google" id="ProtNLM"/>
    </source>
</evidence>
<proteinExistence type="predicted"/>
<dbReference type="Proteomes" id="UP001516400">
    <property type="component" value="Unassembled WGS sequence"/>
</dbReference>
<feature type="signal peptide" evidence="1">
    <location>
        <begin position="1"/>
        <end position="19"/>
    </location>
</feature>